<dbReference type="OrthoDB" id="1081881at2"/>
<feature type="transmembrane region" description="Helical" evidence="1">
    <location>
        <begin position="220"/>
        <end position="237"/>
    </location>
</feature>
<feature type="transmembrane region" description="Helical" evidence="1">
    <location>
        <begin position="140"/>
        <end position="167"/>
    </location>
</feature>
<evidence type="ECO:0000313" key="2">
    <source>
        <dbReference type="EMBL" id="RRB11324.1"/>
    </source>
</evidence>
<feature type="transmembrane region" description="Helical" evidence="1">
    <location>
        <begin position="7"/>
        <end position="33"/>
    </location>
</feature>
<keyword evidence="1" id="KW-1133">Transmembrane helix</keyword>
<keyword evidence="1" id="KW-0812">Transmembrane</keyword>
<accession>A0A3P1CEM8</accession>
<feature type="transmembrane region" description="Helical" evidence="1">
    <location>
        <begin position="117"/>
        <end position="134"/>
    </location>
</feature>
<evidence type="ECO:0008006" key="4">
    <source>
        <dbReference type="Google" id="ProtNLM"/>
    </source>
</evidence>
<comment type="caution">
    <text evidence="2">The sequence shown here is derived from an EMBL/GenBank/DDBJ whole genome shotgun (WGS) entry which is preliminary data.</text>
</comment>
<dbReference type="InterPro" id="IPR045691">
    <property type="entry name" value="DUF6056"/>
</dbReference>
<dbReference type="Pfam" id="PF19528">
    <property type="entry name" value="DUF6056"/>
    <property type="match status" value="1"/>
</dbReference>
<proteinExistence type="predicted"/>
<protein>
    <recommendedName>
        <fullName evidence="4">Glycosyltransferase RgtA/B/C/D-like domain-containing protein</fullName>
    </recommendedName>
</protein>
<name>A0A3P1CEM8_9BACT</name>
<feature type="transmembrane region" description="Helical" evidence="1">
    <location>
        <begin position="342"/>
        <end position="360"/>
    </location>
</feature>
<dbReference type="RefSeq" id="WP_124908993.1">
    <property type="nucleotide sequence ID" value="NZ_RQJP01000005.1"/>
</dbReference>
<dbReference type="Proteomes" id="UP000274271">
    <property type="component" value="Unassembled WGS sequence"/>
</dbReference>
<evidence type="ECO:0000256" key="1">
    <source>
        <dbReference type="SAM" id="Phobius"/>
    </source>
</evidence>
<gene>
    <name evidence="2" type="ORF">EHT87_22815</name>
</gene>
<keyword evidence="1" id="KW-0472">Membrane</keyword>
<reference evidence="2 3" key="1">
    <citation type="submission" date="2018-11" db="EMBL/GenBank/DDBJ databases">
        <authorList>
            <person name="Zhou Z."/>
            <person name="Wang G."/>
        </authorList>
    </citation>
    <scope>NUCLEOTIDE SEQUENCE [LARGE SCALE GENOMIC DNA]</scope>
    <source>
        <strain evidence="2 3">KCTC42998</strain>
    </source>
</reference>
<evidence type="ECO:0000313" key="3">
    <source>
        <dbReference type="Proteomes" id="UP000274271"/>
    </source>
</evidence>
<dbReference type="AlphaFoldDB" id="A0A3P1CEM8"/>
<organism evidence="2 3">
    <name type="scientific">Larkinella knui</name>
    <dbReference type="NCBI Taxonomy" id="2025310"/>
    <lineage>
        <taxon>Bacteria</taxon>
        <taxon>Pseudomonadati</taxon>
        <taxon>Bacteroidota</taxon>
        <taxon>Cytophagia</taxon>
        <taxon>Cytophagales</taxon>
        <taxon>Spirosomataceae</taxon>
        <taxon>Larkinella</taxon>
    </lineage>
</organism>
<feature type="transmembrane region" description="Helical" evidence="1">
    <location>
        <begin position="372"/>
        <end position="392"/>
    </location>
</feature>
<dbReference type="EMBL" id="RQJP01000005">
    <property type="protein sequence ID" value="RRB11324.1"/>
    <property type="molecule type" value="Genomic_DNA"/>
</dbReference>
<sequence length="480" mass="54011">MKQTSTLFYSLLNVVALLLFGFALLPLLILSFYNHPSAVDDYCFADTAVHYGVWQAQKLYYDGWSGRYFSNLIVHSSPLVWRWYGAYRFLPALFALAWIGALYTMISELVPTVSARMRWVAVGLLFFLYVLMLPSPVEGFFWLAAVACYTVPTILSFYLIAVILRWYTIQKQPLKALTAIWAAFLVFAIVGSSETSLVWMILFLGGLLAYQLLFQRRIDVFLLGLLLMAFFSGWLLFRAPGNAIRMGGNPNGGDLLFSTRSAFEYLAKEMVGWFVKTPVLILGVLWLPLAQRLANSSHPTRRLFTIHPLLALIAWIGLLGALIFPSYYGIGVGPAPRVMNVVYTFFLLGWFYNLTVLVVFSNRWNGLGSGWGAIPLALIAGIAAVWVAYSVYKSVPLHQIYGDLVSGRAAAYDREMTDRQKVLNDPTLTTVRLPVLRAMPPSIFIGDIHPSDMKHWWNRCQAGYYGKKVVILDSLTAKKP</sequence>
<feature type="transmembrane region" description="Helical" evidence="1">
    <location>
        <begin position="270"/>
        <end position="289"/>
    </location>
</feature>
<feature type="transmembrane region" description="Helical" evidence="1">
    <location>
        <begin position="309"/>
        <end position="330"/>
    </location>
</feature>
<keyword evidence="3" id="KW-1185">Reference proteome</keyword>
<feature type="transmembrane region" description="Helical" evidence="1">
    <location>
        <begin position="86"/>
        <end position="105"/>
    </location>
</feature>